<dbReference type="InterPro" id="IPR011010">
    <property type="entry name" value="DNA_brk_join_enz"/>
</dbReference>
<keyword evidence="2" id="KW-0229">DNA integration</keyword>
<reference evidence="8 9" key="1">
    <citation type="submission" date="2019-06" db="EMBL/GenBank/DDBJ databases">
        <title>Metagenome assembled Genome of Spiribacter salinus SL48-SHIP from the microbial mat of Salt Lake 48 (Novosibirsk region, Russia).</title>
        <authorList>
            <person name="Shipova A."/>
            <person name="Rozanov A.S."/>
            <person name="Bryanskaya A.V."/>
            <person name="Peltek S.E."/>
        </authorList>
    </citation>
    <scope>NUCLEOTIDE SEQUENCE [LARGE SCALE GENOMIC DNA]</scope>
    <source>
        <strain evidence="8">SL48-SHIP-2</strain>
    </source>
</reference>
<dbReference type="PROSITE" id="PS51900">
    <property type="entry name" value="CB"/>
    <property type="match status" value="1"/>
</dbReference>
<dbReference type="Pfam" id="PF13356">
    <property type="entry name" value="Arm-DNA-bind_3"/>
    <property type="match status" value="1"/>
</dbReference>
<dbReference type="PANTHER" id="PTHR30629">
    <property type="entry name" value="PROPHAGE INTEGRASE"/>
    <property type="match status" value="1"/>
</dbReference>
<sequence length="411" mass="45724">MPHLTDAKIRKLTPPEKGRRLVFDDHRDAPTGFGVRVTAAGKRVFVLRYLTDDGKDRLLSIGQHDGNTWTLAAARKRAGELRREIDGGTDILEERRERRAALTVEDVAEKFLRTKRDRASYKDIAASLQTHVIPTLGERKITEVRRREVIALLEPLAEEKPRQAGVTLTYLRQLFSYAEDREIIEQSPIASLKAHKLGTGLTARQRGRVLSDAEIATLWAVTEPPEGIHRATLLALKLILVTGQRPGEVAGLRRSEIKGRMWTIPPERRGKTGDAHTVPLTDTALELIEAASGEQDAVFMARSAPLTSPALARAVKRCAEALGSENDPTWGVWRPHDLRRTMRTGLAAAGVSDTVAEAVIGHKRQGIAAVYDRHRYDQEKRAALEAWERRLLRIAEGEPAADNVVPLTREP</sequence>
<dbReference type="EMBL" id="VIFK01000097">
    <property type="protein sequence ID" value="TQE99070.1"/>
    <property type="molecule type" value="Genomic_DNA"/>
</dbReference>
<evidence type="ECO:0000259" key="7">
    <source>
        <dbReference type="PROSITE" id="PS51900"/>
    </source>
</evidence>
<evidence type="ECO:0000313" key="8">
    <source>
        <dbReference type="EMBL" id="TQE99070.1"/>
    </source>
</evidence>
<dbReference type="InterPro" id="IPR002104">
    <property type="entry name" value="Integrase_catalytic"/>
</dbReference>
<keyword evidence="4" id="KW-0233">DNA recombination</keyword>
<evidence type="ECO:0000256" key="4">
    <source>
        <dbReference type="ARBA" id="ARBA00023172"/>
    </source>
</evidence>
<feature type="domain" description="Core-binding (CB)" evidence="7">
    <location>
        <begin position="102"/>
        <end position="179"/>
    </location>
</feature>
<protein>
    <submittedName>
        <fullName evidence="8">Tyrosine-type recombinase/integrase</fullName>
    </submittedName>
</protein>
<dbReference type="InterPro" id="IPR013762">
    <property type="entry name" value="Integrase-like_cat_sf"/>
</dbReference>
<dbReference type="Proteomes" id="UP000315400">
    <property type="component" value="Unassembled WGS sequence"/>
</dbReference>
<dbReference type="AlphaFoldDB" id="A0A540VQN1"/>
<evidence type="ECO:0000313" key="9">
    <source>
        <dbReference type="Proteomes" id="UP000315400"/>
    </source>
</evidence>
<dbReference type="InterPro" id="IPR025166">
    <property type="entry name" value="Integrase_DNA_bind_dom"/>
</dbReference>
<dbReference type="Pfam" id="PF22022">
    <property type="entry name" value="Phage_int_M"/>
    <property type="match status" value="1"/>
</dbReference>
<keyword evidence="3 5" id="KW-0238">DNA-binding</keyword>
<accession>A0A540VQN1</accession>
<organism evidence="8 9">
    <name type="scientific">Spiribacter salinus</name>
    <dbReference type="NCBI Taxonomy" id="1335746"/>
    <lineage>
        <taxon>Bacteria</taxon>
        <taxon>Pseudomonadati</taxon>
        <taxon>Pseudomonadota</taxon>
        <taxon>Gammaproteobacteria</taxon>
        <taxon>Chromatiales</taxon>
        <taxon>Ectothiorhodospiraceae</taxon>
        <taxon>Spiribacter</taxon>
    </lineage>
</organism>
<evidence type="ECO:0000256" key="1">
    <source>
        <dbReference type="ARBA" id="ARBA00008857"/>
    </source>
</evidence>
<name>A0A540VQN1_9GAMM</name>
<dbReference type="GO" id="GO:0015074">
    <property type="term" value="P:DNA integration"/>
    <property type="evidence" value="ECO:0007669"/>
    <property type="project" value="UniProtKB-KW"/>
</dbReference>
<comment type="similarity">
    <text evidence="1">Belongs to the 'phage' integrase family.</text>
</comment>
<dbReference type="InterPro" id="IPR038488">
    <property type="entry name" value="Integrase_DNA-bd_sf"/>
</dbReference>
<evidence type="ECO:0000256" key="5">
    <source>
        <dbReference type="PROSITE-ProRule" id="PRU01248"/>
    </source>
</evidence>
<dbReference type="SUPFAM" id="SSF56349">
    <property type="entry name" value="DNA breaking-rejoining enzymes"/>
    <property type="match status" value="1"/>
</dbReference>
<evidence type="ECO:0000256" key="2">
    <source>
        <dbReference type="ARBA" id="ARBA00022908"/>
    </source>
</evidence>
<dbReference type="Gene3D" id="1.10.150.130">
    <property type="match status" value="1"/>
</dbReference>
<dbReference type="GO" id="GO:0006310">
    <property type="term" value="P:DNA recombination"/>
    <property type="evidence" value="ECO:0007669"/>
    <property type="project" value="UniProtKB-KW"/>
</dbReference>
<dbReference type="InterPro" id="IPR044068">
    <property type="entry name" value="CB"/>
</dbReference>
<dbReference type="Gene3D" id="1.10.443.10">
    <property type="entry name" value="Intergrase catalytic core"/>
    <property type="match status" value="1"/>
</dbReference>
<dbReference type="PANTHER" id="PTHR30629:SF2">
    <property type="entry name" value="PROPHAGE INTEGRASE INTS-RELATED"/>
    <property type="match status" value="1"/>
</dbReference>
<proteinExistence type="inferred from homology"/>
<dbReference type="InterPro" id="IPR010998">
    <property type="entry name" value="Integrase_recombinase_N"/>
</dbReference>
<evidence type="ECO:0000259" key="6">
    <source>
        <dbReference type="PROSITE" id="PS51898"/>
    </source>
</evidence>
<dbReference type="Pfam" id="PF00589">
    <property type="entry name" value="Phage_integrase"/>
    <property type="match status" value="1"/>
</dbReference>
<evidence type="ECO:0000256" key="3">
    <source>
        <dbReference type="ARBA" id="ARBA00023125"/>
    </source>
</evidence>
<dbReference type="PROSITE" id="PS51898">
    <property type="entry name" value="TYR_RECOMBINASE"/>
    <property type="match status" value="1"/>
</dbReference>
<comment type="caution">
    <text evidence="8">The sequence shown here is derived from an EMBL/GenBank/DDBJ whole genome shotgun (WGS) entry which is preliminary data.</text>
</comment>
<dbReference type="InterPro" id="IPR053876">
    <property type="entry name" value="Phage_int_M"/>
</dbReference>
<dbReference type="GO" id="GO:0003677">
    <property type="term" value="F:DNA binding"/>
    <property type="evidence" value="ECO:0007669"/>
    <property type="project" value="UniProtKB-UniRule"/>
</dbReference>
<dbReference type="CDD" id="cd00801">
    <property type="entry name" value="INT_P4_C"/>
    <property type="match status" value="1"/>
</dbReference>
<dbReference type="InterPro" id="IPR050808">
    <property type="entry name" value="Phage_Integrase"/>
</dbReference>
<dbReference type="Gene3D" id="3.30.160.390">
    <property type="entry name" value="Integrase, DNA-binding domain"/>
    <property type="match status" value="1"/>
</dbReference>
<feature type="domain" description="Tyr recombinase" evidence="6">
    <location>
        <begin position="205"/>
        <end position="385"/>
    </location>
</feature>
<gene>
    <name evidence="8" type="ORF">FKY71_10600</name>
</gene>